<evidence type="ECO:0000313" key="2">
    <source>
        <dbReference type="Proteomes" id="UP001283361"/>
    </source>
</evidence>
<dbReference type="EMBL" id="JAWDGP010004149">
    <property type="protein sequence ID" value="KAK3767450.1"/>
    <property type="molecule type" value="Genomic_DNA"/>
</dbReference>
<gene>
    <name evidence="1" type="ORF">RRG08_032125</name>
</gene>
<protein>
    <submittedName>
        <fullName evidence="1">Uncharacterized protein</fullName>
    </submittedName>
</protein>
<proteinExistence type="predicted"/>
<sequence length="112" mass="12756">MYVSLLEWRTRQRCNRRKTRFQPSKIYVSRQDLRPRSSRVAIVMPRIDLAYSTYHAPFHHLFASLLSTPNTIAAQPSPRFPSLPLVDLVTYSYGSHLADPARASPGLSDGKV</sequence>
<organism evidence="1 2">
    <name type="scientific">Elysia crispata</name>
    <name type="common">lettuce slug</name>
    <dbReference type="NCBI Taxonomy" id="231223"/>
    <lineage>
        <taxon>Eukaryota</taxon>
        <taxon>Metazoa</taxon>
        <taxon>Spiralia</taxon>
        <taxon>Lophotrochozoa</taxon>
        <taxon>Mollusca</taxon>
        <taxon>Gastropoda</taxon>
        <taxon>Heterobranchia</taxon>
        <taxon>Euthyneura</taxon>
        <taxon>Panpulmonata</taxon>
        <taxon>Sacoglossa</taxon>
        <taxon>Placobranchoidea</taxon>
        <taxon>Plakobranchidae</taxon>
        <taxon>Elysia</taxon>
    </lineage>
</organism>
<reference evidence="1" key="1">
    <citation type="journal article" date="2023" name="G3 (Bethesda)">
        <title>A reference genome for the long-term kleptoplast-retaining sea slug Elysia crispata morphotype clarki.</title>
        <authorList>
            <person name="Eastman K.E."/>
            <person name="Pendleton A.L."/>
            <person name="Shaikh M.A."/>
            <person name="Suttiyut T."/>
            <person name="Ogas R."/>
            <person name="Tomko P."/>
            <person name="Gavelis G."/>
            <person name="Widhalm J.R."/>
            <person name="Wisecaver J.H."/>
        </authorList>
    </citation>
    <scope>NUCLEOTIDE SEQUENCE</scope>
    <source>
        <strain evidence="1">ECLA1</strain>
    </source>
</reference>
<evidence type="ECO:0000313" key="1">
    <source>
        <dbReference type="EMBL" id="KAK3767450.1"/>
    </source>
</evidence>
<dbReference type="Proteomes" id="UP001283361">
    <property type="component" value="Unassembled WGS sequence"/>
</dbReference>
<keyword evidence="2" id="KW-1185">Reference proteome</keyword>
<dbReference type="AlphaFoldDB" id="A0AAE0ZDU1"/>
<name>A0AAE0ZDU1_9GAST</name>
<comment type="caution">
    <text evidence="1">The sequence shown here is derived from an EMBL/GenBank/DDBJ whole genome shotgun (WGS) entry which is preliminary data.</text>
</comment>
<accession>A0AAE0ZDU1</accession>